<dbReference type="EMBL" id="LYRP01000049">
    <property type="protein sequence ID" value="OAT75109.1"/>
    <property type="molecule type" value="Genomic_DNA"/>
</dbReference>
<sequence>MAEVIFNKLEKVYSNGFKAVHGIDLKIADGEFMVIVGPSGCAKSTTLRMLAGLETISGGEIRIGEKVVNNLAPKSRGIAMVFQNYALYPHMTVRENLAFGLKLSKLPKEQINAHVDEAAKILELEDLLDRLPRQLSGGQAQRVAVGRAIVKKPDVFLFDEPLSNLDAKLRASMRIRISDLHKQLKKSGKPATTVYVTHDQTEAMTMGDRICVMKLGHIMQVDTPDNLYHYPKNMFVAGFIGAPEMNIKPSKLLVQNDRLHIRVGEDLLELNDTQQKKLASYKNQDVFFGIRPEFVSIADEPFGGSHTTGQMVRVENMGHEFFVYLKVGDFELTARIPSDEAKPIIEKGLHRQVYFKFDMNKCHIFDAKTEQNLSL</sequence>
<dbReference type="GO" id="GO:1990060">
    <property type="term" value="C:maltose transport complex"/>
    <property type="evidence" value="ECO:0007669"/>
    <property type="project" value="TreeGrafter"/>
</dbReference>
<dbReference type="InterPro" id="IPR015855">
    <property type="entry name" value="ABC_transpr_MalK-like"/>
</dbReference>
<dbReference type="PANTHER" id="PTHR43875:SF3">
    <property type="entry name" value="MALTOSE_MALTODEXTRIN IMPORT ATP-BINDING PROTEIN MALK"/>
    <property type="match status" value="1"/>
</dbReference>
<dbReference type="InterPro" id="IPR008995">
    <property type="entry name" value="Mo/tungstate-bd_C_term_dom"/>
</dbReference>
<evidence type="ECO:0000256" key="7">
    <source>
        <dbReference type="ARBA" id="ARBA00023136"/>
    </source>
</evidence>
<dbReference type="SUPFAM" id="SSF50331">
    <property type="entry name" value="MOP-like"/>
    <property type="match status" value="1"/>
</dbReference>
<organism evidence="9 10">
    <name type="scientific">Mangrovibacter phragmitis</name>
    <dbReference type="NCBI Taxonomy" id="1691903"/>
    <lineage>
        <taxon>Bacteria</taxon>
        <taxon>Pseudomonadati</taxon>
        <taxon>Pseudomonadota</taxon>
        <taxon>Gammaproteobacteria</taxon>
        <taxon>Enterobacterales</taxon>
        <taxon>Enterobacteriaceae</taxon>
        <taxon>Mangrovibacter</taxon>
    </lineage>
</organism>
<name>A0A1B7KY84_9ENTR</name>
<feature type="domain" description="ABC transporter" evidence="8">
    <location>
        <begin position="4"/>
        <end position="240"/>
    </location>
</feature>
<evidence type="ECO:0000256" key="4">
    <source>
        <dbReference type="ARBA" id="ARBA00022597"/>
    </source>
</evidence>
<evidence type="ECO:0000256" key="1">
    <source>
        <dbReference type="ARBA" id="ARBA00022448"/>
    </source>
</evidence>
<dbReference type="InterPro" id="IPR040582">
    <property type="entry name" value="OB_MalK-like"/>
</dbReference>
<dbReference type="SUPFAM" id="SSF52540">
    <property type="entry name" value="P-loop containing nucleoside triphosphate hydrolases"/>
    <property type="match status" value="1"/>
</dbReference>
<dbReference type="InterPro" id="IPR003593">
    <property type="entry name" value="AAA+_ATPase"/>
</dbReference>
<dbReference type="InterPro" id="IPR027417">
    <property type="entry name" value="P-loop_NTPase"/>
</dbReference>
<dbReference type="SMART" id="SM00382">
    <property type="entry name" value="AAA"/>
    <property type="match status" value="1"/>
</dbReference>
<dbReference type="AlphaFoldDB" id="A0A1B7KY84"/>
<accession>A0A1B7KY84</accession>
<dbReference type="InterPro" id="IPR017871">
    <property type="entry name" value="ABC_transporter-like_CS"/>
</dbReference>
<dbReference type="FunFam" id="3.40.50.300:FF:000042">
    <property type="entry name" value="Maltose/maltodextrin ABC transporter, ATP-binding protein"/>
    <property type="match status" value="1"/>
</dbReference>
<dbReference type="CDD" id="cd03301">
    <property type="entry name" value="ABC_MalK_N"/>
    <property type="match status" value="1"/>
</dbReference>
<dbReference type="InterPro" id="IPR047641">
    <property type="entry name" value="ABC_transpr_MalK/UgpC-like"/>
</dbReference>
<protein>
    <submittedName>
        <fullName evidence="9">Sugar ABC transporter ATP-binding protein</fullName>
    </submittedName>
</protein>
<keyword evidence="7" id="KW-0472">Membrane</keyword>
<dbReference type="Gene3D" id="3.40.50.300">
    <property type="entry name" value="P-loop containing nucleotide triphosphate hydrolases"/>
    <property type="match status" value="1"/>
</dbReference>
<evidence type="ECO:0000256" key="6">
    <source>
        <dbReference type="ARBA" id="ARBA00022840"/>
    </source>
</evidence>
<keyword evidence="10" id="KW-1185">Reference proteome</keyword>
<dbReference type="Pfam" id="PF17912">
    <property type="entry name" value="OB_MalK"/>
    <property type="match status" value="1"/>
</dbReference>
<dbReference type="GO" id="GO:0015423">
    <property type="term" value="F:ABC-type maltose transporter activity"/>
    <property type="evidence" value="ECO:0007669"/>
    <property type="project" value="TreeGrafter"/>
</dbReference>
<evidence type="ECO:0000313" key="9">
    <source>
        <dbReference type="EMBL" id="OAT75109.1"/>
    </source>
</evidence>
<dbReference type="NCBIfam" id="NF008653">
    <property type="entry name" value="PRK11650.1"/>
    <property type="match status" value="1"/>
</dbReference>
<dbReference type="Proteomes" id="UP000078225">
    <property type="component" value="Unassembled WGS sequence"/>
</dbReference>
<keyword evidence="4" id="KW-0762">Sugar transport</keyword>
<dbReference type="Pfam" id="PF00005">
    <property type="entry name" value="ABC_tran"/>
    <property type="match status" value="1"/>
</dbReference>
<dbReference type="Gene3D" id="2.40.50.140">
    <property type="entry name" value="Nucleic acid-binding proteins"/>
    <property type="match status" value="1"/>
</dbReference>
<dbReference type="GO" id="GO:0055052">
    <property type="term" value="C:ATP-binding cassette (ABC) transporter complex, substrate-binding subunit-containing"/>
    <property type="evidence" value="ECO:0007669"/>
    <property type="project" value="TreeGrafter"/>
</dbReference>
<dbReference type="InterPro" id="IPR012340">
    <property type="entry name" value="NA-bd_OB-fold"/>
</dbReference>
<evidence type="ECO:0000256" key="3">
    <source>
        <dbReference type="ARBA" id="ARBA00022519"/>
    </source>
</evidence>
<dbReference type="InterPro" id="IPR003439">
    <property type="entry name" value="ABC_transporter-like_ATP-bd"/>
</dbReference>
<reference evidence="10" key="1">
    <citation type="submission" date="2016-05" db="EMBL/GenBank/DDBJ databases">
        <authorList>
            <person name="Behera P."/>
            <person name="Vaishampayan P."/>
            <person name="Singh N."/>
            <person name="Raina V."/>
            <person name="Suar M."/>
            <person name="Pattnaik A."/>
            <person name="Rastogi G."/>
        </authorList>
    </citation>
    <scope>NUCLEOTIDE SEQUENCE [LARGE SCALE GENOMIC DNA]</scope>
    <source>
        <strain evidence="10">MP23</strain>
    </source>
</reference>
<gene>
    <name evidence="9" type="ORF">A9B99_16455</name>
</gene>
<dbReference type="GO" id="GO:0016887">
    <property type="term" value="F:ATP hydrolysis activity"/>
    <property type="evidence" value="ECO:0007669"/>
    <property type="project" value="InterPro"/>
</dbReference>
<keyword evidence="3" id="KW-0997">Cell inner membrane</keyword>
<evidence type="ECO:0000313" key="10">
    <source>
        <dbReference type="Proteomes" id="UP000078225"/>
    </source>
</evidence>
<dbReference type="PROSITE" id="PS50893">
    <property type="entry name" value="ABC_TRANSPORTER_2"/>
    <property type="match status" value="1"/>
</dbReference>
<keyword evidence="5" id="KW-0547">Nucleotide-binding</keyword>
<evidence type="ECO:0000259" key="8">
    <source>
        <dbReference type="PROSITE" id="PS50893"/>
    </source>
</evidence>
<dbReference type="RefSeq" id="WP_064601146.1">
    <property type="nucleotide sequence ID" value="NZ_LYRP01000049.1"/>
</dbReference>
<dbReference type="OrthoDB" id="9802264at2"/>
<dbReference type="PROSITE" id="PS00211">
    <property type="entry name" value="ABC_TRANSPORTER_1"/>
    <property type="match status" value="1"/>
</dbReference>
<dbReference type="Gene3D" id="2.40.50.100">
    <property type="match status" value="1"/>
</dbReference>
<dbReference type="STRING" id="1691903.A9B99_16455"/>
<keyword evidence="6 9" id="KW-0067">ATP-binding</keyword>
<proteinExistence type="predicted"/>
<evidence type="ECO:0000256" key="2">
    <source>
        <dbReference type="ARBA" id="ARBA00022475"/>
    </source>
</evidence>
<comment type="caution">
    <text evidence="9">The sequence shown here is derived from an EMBL/GenBank/DDBJ whole genome shotgun (WGS) entry which is preliminary data.</text>
</comment>
<keyword evidence="1" id="KW-0813">Transport</keyword>
<evidence type="ECO:0000256" key="5">
    <source>
        <dbReference type="ARBA" id="ARBA00022741"/>
    </source>
</evidence>
<keyword evidence="2" id="KW-1003">Cell membrane</keyword>
<dbReference type="PANTHER" id="PTHR43875">
    <property type="entry name" value="MALTODEXTRIN IMPORT ATP-BINDING PROTEIN MSMX"/>
    <property type="match status" value="1"/>
</dbReference>
<dbReference type="GO" id="GO:0005524">
    <property type="term" value="F:ATP binding"/>
    <property type="evidence" value="ECO:0007669"/>
    <property type="project" value="UniProtKB-KW"/>
</dbReference>